<evidence type="ECO:0000313" key="2">
    <source>
        <dbReference type="EMBL" id="TLG72046.1"/>
    </source>
</evidence>
<dbReference type="InterPro" id="IPR010572">
    <property type="entry name" value="Tail_dom"/>
</dbReference>
<dbReference type="AlphaFoldDB" id="A0A5R8QAC2"/>
<dbReference type="Pfam" id="PF06605">
    <property type="entry name" value="Prophage_tail"/>
    <property type="match status" value="1"/>
</dbReference>
<dbReference type="InParanoid" id="A0A5R8QAC2"/>
<sequence length="376" mass="42832">MGENNNFRLTAIKIGSADDERVIWDSQFQRDNYTIISGSFAGNRNDVDVLEFEILREHPLYDWLEPMSTLVYLWKSDRWEFTGRILKTIDVFDDGLLKKKIICESAEAFLNDCLLMTNGNAFGITPNDVIKNFTNRVYNAGQPKEKQIQFISVTDPYFDTTKFKINDDFGKSGVEALNVFFDSIGATFNIRRYDPEIDGGDTLPSWALIMNVYSKDHDVFRVNQPVKLGYNIRSYELTEDATNLATEVYATGRDDLSNGSVNDAVSIAKYGKIIVQPKNNEIVDKAALTSWAKEYLNQYKTPIYSLSFSTYDLSYVDNVDAFKVGNIIRVFEPVQGIDVEMYIESLKYDLLSPYDVQIDASNKSANFARLLVRSVL</sequence>
<dbReference type="Proteomes" id="UP000306912">
    <property type="component" value="Unassembled WGS sequence"/>
</dbReference>
<gene>
    <name evidence="2" type="ORF">FEZ08_09440</name>
</gene>
<protein>
    <recommendedName>
        <fullName evidence="1">Tail spike domain-containing protein</fullName>
    </recommendedName>
</protein>
<evidence type="ECO:0000259" key="1">
    <source>
        <dbReference type="Pfam" id="PF06605"/>
    </source>
</evidence>
<evidence type="ECO:0000313" key="3">
    <source>
        <dbReference type="Proteomes" id="UP000306912"/>
    </source>
</evidence>
<reference evidence="2 3" key="1">
    <citation type="submission" date="2019-05" db="EMBL/GenBank/DDBJ databases">
        <title>Culicoidintestinum kansasii gen. nov., sp. nov. from the gastrointestinal tract of the biting midge, Culicoides sonorensis.</title>
        <authorList>
            <person name="Neupane S."/>
            <person name="Ghosh A."/>
            <person name="Gunther S."/>
            <person name="Martin K."/>
            <person name="Zurek L."/>
        </authorList>
    </citation>
    <scope>NUCLEOTIDE SEQUENCE [LARGE SCALE GENOMIC DNA]</scope>
    <source>
        <strain evidence="2 3">CS-1</strain>
    </source>
</reference>
<name>A0A5R8QAC2_9FIRM</name>
<organism evidence="2 3">
    <name type="scientific">Culicoidibacter larvae</name>
    <dbReference type="NCBI Taxonomy" id="2579976"/>
    <lineage>
        <taxon>Bacteria</taxon>
        <taxon>Bacillati</taxon>
        <taxon>Bacillota</taxon>
        <taxon>Culicoidibacteria</taxon>
        <taxon>Culicoidibacterales</taxon>
        <taxon>Culicoidibacteraceae</taxon>
        <taxon>Culicoidibacter</taxon>
    </lineage>
</organism>
<dbReference type="OrthoDB" id="9774125at2"/>
<dbReference type="EMBL" id="VBWP01000009">
    <property type="protein sequence ID" value="TLG72046.1"/>
    <property type="molecule type" value="Genomic_DNA"/>
</dbReference>
<dbReference type="RefSeq" id="WP_138191733.1">
    <property type="nucleotide sequence ID" value="NZ_VBWP01000009.1"/>
</dbReference>
<comment type="caution">
    <text evidence="2">The sequence shown here is derived from an EMBL/GenBank/DDBJ whole genome shotgun (WGS) entry which is preliminary data.</text>
</comment>
<proteinExistence type="predicted"/>
<accession>A0A5R8QAC2</accession>
<keyword evidence="3" id="KW-1185">Reference proteome</keyword>
<feature type="domain" description="Tail spike" evidence="1">
    <location>
        <begin position="222"/>
        <end position="369"/>
    </location>
</feature>